<gene>
    <name evidence="1" type="ORF">NCTC10252_00082</name>
</gene>
<evidence type="ECO:0000313" key="2">
    <source>
        <dbReference type="Proteomes" id="UP000254597"/>
    </source>
</evidence>
<dbReference type="AlphaFoldDB" id="A0A379QEZ8"/>
<name>A0A379QEZ8_SALER</name>
<dbReference type="Proteomes" id="UP000254597">
    <property type="component" value="Unassembled WGS sequence"/>
</dbReference>
<evidence type="ECO:0000313" key="1">
    <source>
        <dbReference type="EMBL" id="SUF54915.1"/>
    </source>
</evidence>
<protein>
    <submittedName>
        <fullName evidence="1">Uncharacterized protein</fullName>
    </submittedName>
</protein>
<reference evidence="1 2" key="1">
    <citation type="submission" date="2018-06" db="EMBL/GenBank/DDBJ databases">
        <authorList>
            <consortium name="Pathogen Informatics"/>
            <person name="Doyle S."/>
        </authorList>
    </citation>
    <scope>NUCLEOTIDE SEQUENCE [LARGE SCALE GENOMIC DNA]</scope>
    <source>
        <strain evidence="1 2">NCTC10252</strain>
    </source>
</reference>
<sequence length="81" mass="8903">MQLSVFNELAKSGAITGVIISVDSSDERKRTVVDLTTVFGKTVRLTTATKKPRYFKNTIQALDTISSQTGELKNVKVKIKS</sequence>
<proteinExistence type="predicted"/>
<accession>A0A379QEZ8</accession>
<organism evidence="1 2">
    <name type="scientific">Salmonella enterica</name>
    <name type="common">Salmonella choleraesuis</name>
    <dbReference type="NCBI Taxonomy" id="28901"/>
    <lineage>
        <taxon>Bacteria</taxon>
        <taxon>Pseudomonadati</taxon>
        <taxon>Pseudomonadota</taxon>
        <taxon>Gammaproteobacteria</taxon>
        <taxon>Enterobacterales</taxon>
        <taxon>Enterobacteriaceae</taxon>
        <taxon>Salmonella</taxon>
    </lineage>
</organism>
<dbReference type="EMBL" id="UGWP01000002">
    <property type="protein sequence ID" value="SUF54915.1"/>
    <property type="molecule type" value="Genomic_DNA"/>
</dbReference>